<dbReference type="AlphaFoldDB" id="A0A6A5BF99"/>
<dbReference type="GO" id="GO:0000145">
    <property type="term" value="C:exocyst"/>
    <property type="evidence" value="ECO:0007669"/>
    <property type="project" value="InterPro"/>
</dbReference>
<dbReference type="Pfam" id="PF06046">
    <property type="entry name" value="Sec6"/>
    <property type="match status" value="1"/>
</dbReference>
<proteinExistence type="predicted"/>
<evidence type="ECO:0000256" key="1">
    <source>
        <dbReference type="SAM" id="Coils"/>
    </source>
</evidence>
<dbReference type="OMA" id="SIMEWRE"/>
<evidence type="ECO:0000256" key="2">
    <source>
        <dbReference type="SAM" id="MobiDB-lite"/>
    </source>
</evidence>
<keyword evidence="1" id="KW-0175">Coiled coil</keyword>
<reference evidence="3 4" key="1">
    <citation type="journal article" date="2019" name="Sci. Rep.">
        <title>Nanopore sequencing improves the draft genome of the human pathogenic amoeba Naegleria fowleri.</title>
        <authorList>
            <person name="Liechti N."/>
            <person name="Schurch N."/>
            <person name="Bruggmann R."/>
            <person name="Wittwer M."/>
        </authorList>
    </citation>
    <scope>NUCLEOTIDE SEQUENCE [LARGE SCALE GENOMIC DNA]</scope>
    <source>
        <strain evidence="3 4">ATCC 30894</strain>
    </source>
</reference>
<sequence length="879" mass="101463">MNNSLTGEQGFDYGSTIERVKRFAVALAETELQSSKSLENVAAEIQNIQNNNTLLHNQITTLCSAQIEEAQRALLLINSSQSILKGVKSEFAGLKEKARKGQEIIKCYSTIRKAFSILNMIGKTREWIARLLHLRKEVFQMKQILRSELEKLMNQEEEVETDEDDEFDEEVDLSQFGFEETDFNDEDPHNVLIAIYERLCGLEDFRLKALDETSNNPQSMQVFSKYLSIIDSVMHLFNKVMEKHFENAVGLSHEEPEKLIQVIRIMERDEKRKKIVEADSLTSHDTVEPTLRYSYKNYRQMCFDSIERYVQNSLRYEVGNDENIEDVMDKMKNLVESELETIEKHLVVCFPSKYNIFEKCVEFFDNEVRHILGHYITDDTDNITRSQILKWLIEYPEIYDPYLDSLENVEIDYSGMITDLKTTINITFFKSIMEWREKLVQNLFNTICKDNSDEKGFLVQGDILYTYGPIDFFTTLDQALQSISQCGQKDLMEQISFAIRQTLTDYTANLKDGVNKHIDKITIKRLIALTNDCTKCILFTQDLQDQIAEMLPDLEMDKITMEEVLSGFSSLSKELVNTLCQRFISKIDPYLEKIFTKEWYTEKGERTCVTEALELLQNDIQLPIDFMEWEKVVAIVTKVFTHFVTRYIDAFMTKKFVLTKEEREVVKSEIAASIAFLPPEDDNGWVSTIVKPLRLIEDVFDTIDDEDLLQCMSEATSTYPDLGEIVFETFVKKAGFSKDSTELYLSTISQFFKAKSKLTQRKHDKKSLFGVYNPKVEEDKSTTKSDSVKERKTEKREKIKKKKSLRRIFSSQTEQPKSFSAGLIDSSIPDDDEDEPLPSKPTTGNSSPVSVIPPASASEKKKTDSGGVTEMNLLDYLDD</sequence>
<organism evidence="3 4">
    <name type="scientific">Naegleria fowleri</name>
    <name type="common">Brain eating amoeba</name>
    <dbReference type="NCBI Taxonomy" id="5763"/>
    <lineage>
        <taxon>Eukaryota</taxon>
        <taxon>Discoba</taxon>
        <taxon>Heterolobosea</taxon>
        <taxon>Tetramitia</taxon>
        <taxon>Eutetramitia</taxon>
        <taxon>Vahlkampfiidae</taxon>
        <taxon>Naegleria</taxon>
    </lineage>
</organism>
<dbReference type="GO" id="GO:0000149">
    <property type="term" value="F:SNARE binding"/>
    <property type="evidence" value="ECO:0007669"/>
    <property type="project" value="TreeGrafter"/>
</dbReference>
<dbReference type="VEuPathDB" id="AmoebaDB:NF0077450"/>
<feature type="region of interest" description="Disordered" evidence="2">
    <location>
        <begin position="803"/>
        <end position="879"/>
    </location>
</feature>
<dbReference type="VEuPathDB" id="AmoebaDB:NfTy_047450"/>
<comment type="caution">
    <text evidence="3">The sequence shown here is derived from an EMBL/GenBank/DDBJ whole genome shotgun (WGS) entry which is preliminary data.</text>
</comment>
<name>A0A6A5BF99_NAEFO</name>
<dbReference type="InterPro" id="IPR010326">
    <property type="entry name" value="EXOC3/Sec6"/>
</dbReference>
<dbReference type="VEuPathDB" id="AmoebaDB:FDP41_008949"/>
<protein>
    <recommendedName>
        <fullName evidence="5">Exocyst complex component Sec6</fullName>
    </recommendedName>
</protein>
<evidence type="ECO:0008006" key="5">
    <source>
        <dbReference type="Google" id="ProtNLM"/>
    </source>
</evidence>
<dbReference type="PANTHER" id="PTHR21292">
    <property type="entry name" value="EXOCYST COMPLEX COMPONENT SEC6-RELATED"/>
    <property type="match status" value="1"/>
</dbReference>
<dbReference type="RefSeq" id="XP_044557414.1">
    <property type="nucleotide sequence ID" value="XM_044712855.1"/>
</dbReference>
<dbReference type="GO" id="GO:0051601">
    <property type="term" value="P:exocyst localization"/>
    <property type="evidence" value="ECO:0007669"/>
    <property type="project" value="TreeGrafter"/>
</dbReference>
<evidence type="ECO:0000313" key="4">
    <source>
        <dbReference type="Proteomes" id="UP000444721"/>
    </source>
</evidence>
<dbReference type="OrthoDB" id="190098at2759"/>
<accession>A0A6A5BF99</accession>
<dbReference type="Proteomes" id="UP000444721">
    <property type="component" value="Unassembled WGS sequence"/>
</dbReference>
<dbReference type="GeneID" id="68116166"/>
<feature type="coiled-coil region" evidence="1">
    <location>
        <begin position="135"/>
        <end position="165"/>
    </location>
</feature>
<feature type="compositionally biased region" description="Low complexity" evidence="2">
    <location>
        <begin position="846"/>
        <end position="857"/>
    </location>
</feature>
<dbReference type="GO" id="GO:0006887">
    <property type="term" value="P:exocytosis"/>
    <property type="evidence" value="ECO:0007669"/>
    <property type="project" value="InterPro"/>
</dbReference>
<feature type="compositionally biased region" description="Polar residues" evidence="2">
    <location>
        <begin position="809"/>
        <end position="818"/>
    </location>
</feature>
<gene>
    <name evidence="3" type="ORF">FDP41_008949</name>
</gene>
<dbReference type="Gene3D" id="1.10.357.50">
    <property type="match status" value="1"/>
</dbReference>
<dbReference type="PANTHER" id="PTHR21292:SF1">
    <property type="entry name" value="EXOCYST COMPLEX COMPONENT 3"/>
    <property type="match status" value="1"/>
</dbReference>
<keyword evidence="4" id="KW-1185">Reference proteome</keyword>
<dbReference type="EMBL" id="VFQX01000066">
    <property type="protein sequence ID" value="KAF0972700.1"/>
    <property type="molecule type" value="Genomic_DNA"/>
</dbReference>
<evidence type="ECO:0000313" key="3">
    <source>
        <dbReference type="EMBL" id="KAF0972700.1"/>
    </source>
</evidence>